<dbReference type="Proteomes" id="UP000037269">
    <property type="component" value="Unassembled WGS sequence"/>
</dbReference>
<evidence type="ECO:0000313" key="2">
    <source>
        <dbReference type="EMBL" id="SDJ58513.1"/>
    </source>
</evidence>
<proteinExistence type="predicted"/>
<dbReference type="AlphaFoldDB" id="A0A0D1WFF7"/>
<evidence type="ECO:0000313" key="1">
    <source>
        <dbReference type="EMBL" id="KON96835.1"/>
    </source>
</evidence>
<evidence type="ECO:0000313" key="4">
    <source>
        <dbReference type="Proteomes" id="UP000182836"/>
    </source>
</evidence>
<evidence type="ECO:0000313" key="3">
    <source>
        <dbReference type="Proteomes" id="UP000037269"/>
    </source>
</evidence>
<dbReference type="RefSeq" id="WP_043065268.1">
    <property type="nucleotide sequence ID" value="NZ_CCMI01000034.1"/>
</dbReference>
<dbReference type="EMBL" id="LGUG01000004">
    <property type="protein sequence ID" value="KON96835.1"/>
    <property type="molecule type" value="Genomic_DNA"/>
</dbReference>
<sequence>MEKEEGGYALRPGRKKADVFVPTAPAHRPSFFFYLLPQEYINLQSDIYSLSHPPHTPTYPIKLIVYF</sequence>
<organism evidence="1 3">
    <name type="scientific">Aneurinibacillus migulanus</name>
    <name type="common">Bacillus migulanus</name>
    <dbReference type="NCBI Taxonomy" id="47500"/>
    <lineage>
        <taxon>Bacteria</taxon>
        <taxon>Bacillati</taxon>
        <taxon>Bacillota</taxon>
        <taxon>Bacilli</taxon>
        <taxon>Bacillales</taxon>
        <taxon>Paenibacillaceae</taxon>
        <taxon>Aneurinibacillus group</taxon>
        <taxon>Aneurinibacillus</taxon>
    </lineage>
</organism>
<protein>
    <submittedName>
        <fullName evidence="1">Uncharacterized protein</fullName>
    </submittedName>
</protein>
<keyword evidence="3" id="KW-1185">Reference proteome</keyword>
<reference evidence="2 4" key="2">
    <citation type="submission" date="2016-10" db="EMBL/GenBank/DDBJ databases">
        <authorList>
            <person name="de Groot N.N."/>
        </authorList>
    </citation>
    <scope>NUCLEOTIDE SEQUENCE [LARGE SCALE GENOMIC DNA]</scope>
    <source>
        <strain evidence="2 4">DSM 2895</strain>
    </source>
</reference>
<dbReference type="EMBL" id="FNED01000021">
    <property type="protein sequence ID" value="SDJ58513.1"/>
    <property type="molecule type" value="Genomic_DNA"/>
</dbReference>
<gene>
    <name evidence="1" type="ORF">AF333_16455</name>
    <name evidence="2" type="ORF">SAMN04487909_12169</name>
</gene>
<name>A0A0D1WFF7_ANEMI</name>
<accession>A0A0D1WFF7</accession>
<dbReference type="PATRIC" id="fig|47500.8.peg.5736"/>
<reference evidence="1 3" key="1">
    <citation type="submission" date="2015-07" db="EMBL/GenBank/DDBJ databases">
        <title>Fjat-14205 dsm 2895.</title>
        <authorList>
            <person name="Liu B."/>
            <person name="Wang J."/>
            <person name="Zhu Y."/>
            <person name="Liu G."/>
            <person name="Chen Q."/>
            <person name="Chen Z."/>
            <person name="Lan J."/>
            <person name="Che J."/>
            <person name="Ge C."/>
            <person name="Shi H."/>
            <person name="Pan Z."/>
            <person name="Liu X."/>
        </authorList>
    </citation>
    <scope>NUCLEOTIDE SEQUENCE [LARGE SCALE GENOMIC DNA]</scope>
    <source>
        <strain evidence="1 3">DSM 2895</strain>
    </source>
</reference>
<dbReference type="Proteomes" id="UP000182836">
    <property type="component" value="Unassembled WGS sequence"/>
</dbReference>